<protein>
    <submittedName>
        <fullName evidence="2">Glycosyltransferase family 8 protein</fullName>
    </submittedName>
</protein>
<evidence type="ECO:0000256" key="1">
    <source>
        <dbReference type="SAM" id="Phobius"/>
    </source>
</evidence>
<evidence type="ECO:0000313" key="2">
    <source>
        <dbReference type="EMBL" id="KAF2150183.1"/>
    </source>
</evidence>
<proteinExistence type="predicted"/>
<dbReference type="OrthoDB" id="2014201at2759"/>
<dbReference type="InterPro" id="IPR029044">
    <property type="entry name" value="Nucleotide-diphossugar_trans"/>
</dbReference>
<gene>
    <name evidence="2" type="ORF">K461DRAFT_323625</name>
</gene>
<dbReference type="AlphaFoldDB" id="A0A9P4J0K3"/>
<dbReference type="InterPro" id="IPR050587">
    <property type="entry name" value="GNT1/Glycosyltrans_8"/>
</dbReference>
<dbReference type="PANTHER" id="PTHR11183">
    <property type="entry name" value="GLYCOGENIN SUBFAMILY MEMBER"/>
    <property type="match status" value="1"/>
</dbReference>
<dbReference type="EMBL" id="ML996090">
    <property type="protein sequence ID" value="KAF2150183.1"/>
    <property type="molecule type" value="Genomic_DNA"/>
</dbReference>
<keyword evidence="3" id="KW-1185">Reference proteome</keyword>
<feature type="transmembrane region" description="Helical" evidence="1">
    <location>
        <begin position="6"/>
        <end position="24"/>
    </location>
</feature>
<name>A0A9P4J0K3_9PEZI</name>
<accession>A0A9P4J0K3</accession>
<dbReference type="SUPFAM" id="SSF53448">
    <property type="entry name" value="Nucleotide-diphospho-sugar transferases"/>
    <property type="match status" value="1"/>
</dbReference>
<reference evidence="2" key="1">
    <citation type="journal article" date="2020" name="Stud. Mycol.">
        <title>101 Dothideomycetes genomes: a test case for predicting lifestyles and emergence of pathogens.</title>
        <authorList>
            <person name="Haridas S."/>
            <person name="Albert R."/>
            <person name="Binder M."/>
            <person name="Bloem J."/>
            <person name="Labutti K."/>
            <person name="Salamov A."/>
            <person name="Andreopoulos B."/>
            <person name="Baker S."/>
            <person name="Barry K."/>
            <person name="Bills G."/>
            <person name="Bluhm B."/>
            <person name="Cannon C."/>
            <person name="Castanera R."/>
            <person name="Culley D."/>
            <person name="Daum C."/>
            <person name="Ezra D."/>
            <person name="Gonzalez J."/>
            <person name="Henrissat B."/>
            <person name="Kuo A."/>
            <person name="Liang C."/>
            <person name="Lipzen A."/>
            <person name="Lutzoni F."/>
            <person name="Magnuson J."/>
            <person name="Mondo S."/>
            <person name="Nolan M."/>
            <person name="Ohm R."/>
            <person name="Pangilinan J."/>
            <person name="Park H.-J."/>
            <person name="Ramirez L."/>
            <person name="Alfaro M."/>
            <person name="Sun H."/>
            <person name="Tritt A."/>
            <person name="Yoshinaga Y."/>
            <person name="Zwiers L.-H."/>
            <person name="Turgeon B."/>
            <person name="Goodwin S."/>
            <person name="Spatafora J."/>
            <person name="Crous P."/>
            <person name="Grigoriev I."/>
        </authorList>
    </citation>
    <scope>NUCLEOTIDE SEQUENCE</scope>
    <source>
        <strain evidence="2">CBS 260.36</strain>
    </source>
</reference>
<keyword evidence="1" id="KW-0472">Membrane</keyword>
<keyword evidence="1" id="KW-0812">Transmembrane</keyword>
<dbReference type="Gene3D" id="3.90.550.10">
    <property type="entry name" value="Spore Coat Polysaccharide Biosynthesis Protein SpsA, Chain A"/>
    <property type="match status" value="1"/>
</dbReference>
<sequence>MTWAYALLRTGSILAVLLIITISFSTKKIPTSHAVVVKLGRPDPPREKNAEPKAIRLKDVHSKHAFATFLTGTNDDPNRENNYFVGARILTYQLIHAPETRSREHIPFIVLVTQEVAEVARERLRQDGAIVVEVPRLTADWLKPSKANYIDVMTKLRLWELVDFDRVAFLDTDTVLFKPLDDIFSDPAVAEQKTISAKGPAGPQVDTVIPSTYVFAGNADHHDPEHSFGTDAAAVARARHFCAGFFVIKPDLDLLRHYISILQVPNAFWSGAAEEFLLNLVHDQDYNMPWKQMNMTFNLRHPEMREIEHAKSVHEKWWRPAPPDVRLWMESWKQRMEDFHST</sequence>
<evidence type="ECO:0000313" key="3">
    <source>
        <dbReference type="Proteomes" id="UP000799439"/>
    </source>
</evidence>
<dbReference type="Proteomes" id="UP000799439">
    <property type="component" value="Unassembled WGS sequence"/>
</dbReference>
<keyword evidence="1" id="KW-1133">Transmembrane helix</keyword>
<comment type="caution">
    <text evidence="2">The sequence shown here is derived from an EMBL/GenBank/DDBJ whole genome shotgun (WGS) entry which is preliminary data.</text>
</comment>
<organism evidence="2 3">
    <name type="scientific">Myriangium duriaei CBS 260.36</name>
    <dbReference type="NCBI Taxonomy" id="1168546"/>
    <lineage>
        <taxon>Eukaryota</taxon>
        <taxon>Fungi</taxon>
        <taxon>Dikarya</taxon>
        <taxon>Ascomycota</taxon>
        <taxon>Pezizomycotina</taxon>
        <taxon>Dothideomycetes</taxon>
        <taxon>Dothideomycetidae</taxon>
        <taxon>Myriangiales</taxon>
        <taxon>Myriangiaceae</taxon>
        <taxon>Myriangium</taxon>
    </lineage>
</organism>